<sequence>MVAYPHPQRALRVPPRAPGRVVADAALVTYLARHLSPRDRWITRLAHEHRVLTTHQIVEAGWSTQRAANRRLLELYRWRVLDRFQPLVPVGQGQPPAHYVCDIAGASVLAAEDSIELKETGYRHARAMAIAHSLRLAHTVAVNGFFTSLIAHARRPTPPGTLTAWWSETRCQRAFGDIVRPDAYGRWTSARGEIEWFLELDWATEPLNRLTLKIGDYGRLATATRISTPVLFWFPTAGRETNARRALAAALGGLDQPDMVPVATTAATLAPADSHLDPTLPRWLPLTATRGGRLPLDQLTSAWPRLRPPDPVDGRSGDTSAGPGLRPPTPMPPSVTGG</sequence>
<evidence type="ECO:0000256" key="1">
    <source>
        <dbReference type="SAM" id="MobiDB-lite"/>
    </source>
</evidence>
<feature type="compositionally biased region" description="Pro residues" evidence="1">
    <location>
        <begin position="325"/>
        <end position="338"/>
    </location>
</feature>
<organism evidence="2 3">
    <name type="scientific">Parafrankia colletiae</name>
    <dbReference type="NCBI Taxonomy" id="573497"/>
    <lineage>
        <taxon>Bacteria</taxon>
        <taxon>Bacillati</taxon>
        <taxon>Actinomycetota</taxon>
        <taxon>Actinomycetes</taxon>
        <taxon>Frankiales</taxon>
        <taxon>Frankiaceae</taxon>
        <taxon>Parafrankia</taxon>
    </lineage>
</organism>
<reference evidence="3" key="1">
    <citation type="submission" date="2016-07" db="EMBL/GenBank/DDBJ databases">
        <title>Sequence Frankia sp. strain CcI1.17.</title>
        <authorList>
            <person name="Ghodhbane-Gtari F."/>
            <person name="Swanson E."/>
            <person name="Gueddou A."/>
            <person name="Morris K."/>
            <person name="Hezbri K."/>
            <person name="Ktari A."/>
            <person name="Nouioui I."/>
            <person name="Abebe-Akele F."/>
            <person name="Simpson S."/>
            <person name="Thomas K."/>
            <person name="Gtari M."/>
            <person name="Tisa L.S."/>
            <person name="Hurst S."/>
        </authorList>
    </citation>
    <scope>NUCLEOTIDE SEQUENCE [LARGE SCALE GENOMIC DNA]</scope>
    <source>
        <strain evidence="3">Cc1.17</strain>
    </source>
</reference>
<evidence type="ECO:0000313" key="2">
    <source>
        <dbReference type="EMBL" id="OHV30138.1"/>
    </source>
</evidence>
<dbReference type="OrthoDB" id="2562278at2"/>
<feature type="compositionally biased region" description="Basic and acidic residues" evidence="1">
    <location>
        <begin position="307"/>
        <end position="316"/>
    </location>
</feature>
<accession>A0A1S1Q5J4</accession>
<feature type="region of interest" description="Disordered" evidence="1">
    <location>
        <begin position="295"/>
        <end position="338"/>
    </location>
</feature>
<dbReference type="Pfam" id="PF13814">
    <property type="entry name" value="Replic_Relax"/>
    <property type="match status" value="1"/>
</dbReference>
<gene>
    <name evidence="2" type="ORF">CC117_27840</name>
</gene>
<keyword evidence="3" id="KW-1185">Reference proteome</keyword>
<dbReference type="RefSeq" id="WP_071089804.1">
    <property type="nucleotide sequence ID" value="NZ_MBLM01000155.1"/>
</dbReference>
<proteinExistence type="predicted"/>
<name>A0A1S1Q5J4_9ACTN</name>
<dbReference type="InterPro" id="IPR025855">
    <property type="entry name" value="Replic_Relax"/>
</dbReference>
<protein>
    <recommendedName>
        <fullName evidence="4">Replication-relaxation</fullName>
    </recommendedName>
</protein>
<evidence type="ECO:0008006" key="4">
    <source>
        <dbReference type="Google" id="ProtNLM"/>
    </source>
</evidence>
<evidence type="ECO:0000313" key="3">
    <source>
        <dbReference type="Proteomes" id="UP000179627"/>
    </source>
</evidence>
<dbReference type="Proteomes" id="UP000179627">
    <property type="component" value="Unassembled WGS sequence"/>
</dbReference>
<comment type="caution">
    <text evidence="2">The sequence shown here is derived from an EMBL/GenBank/DDBJ whole genome shotgun (WGS) entry which is preliminary data.</text>
</comment>
<dbReference type="EMBL" id="MBLM01000155">
    <property type="protein sequence ID" value="OHV30138.1"/>
    <property type="molecule type" value="Genomic_DNA"/>
</dbReference>
<dbReference type="AlphaFoldDB" id="A0A1S1Q5J4"/>